<dbReference type="KEGG" id="ttm:Tthe_0945"/>
<dbReference type="HOGENOM" id="CLU_2756540_0_0_9"/>
<evidence type="ECO:0000313" key="1">
    <source>
        <dbReference type="EMBL" id="ADL68479.1"/>
    </source>
</evidence>
<dbReference type="Proteomes" id="UP000001626">
    <property type="component" value="Chromosome"/>
</dbReference>
<evidence type="ECO:0000313" key="2">
    <source>
        <dbReference type="Proteomes" id="UP000001626"/>
    </source>
</evidence>
<organism evidence="1 2">
    <name type="scientific">Thermoanaerobacterium thermosaccharolyticum (strain ATCC 7956 / DSM 571 / NCIMB 9385 / NCA 3814 / NCTC 13789 / WDCM 00135 / 2032)</name>
    <name type="common">Clostridium thermosaccharolyticum</name>
    <dbReference type="NCBI Taxonomy" id="580327"/>
    <lineage>
        <taxon>Bacteria</taxon>
        <taxon>Bacillati</taxon>
        <taxon>Bacillota</taxon>
        <taxon>Clostridia</taxon>
        <taxon>Thermoanaerobacterales</taxon>
        <taxon>Thermoanaerobacteraceae</taxon>
        <taxon>Thermoanaerobacterium</taxon>
    </lineage>
</organism>
<name>D9TMJ1_THETC</name>
<reference evidence="1 2" key="1">
    <citation type="submission" date="2010-08" db="EMBL/GenBank/DDBJ databases">
        <title>Complete sequence of Thermoanaerobacterium thermosaccharolyticum DSM 571.</title>
        <authorList>
            <consortium name="US DOE Joint Genome Institute"/>
            <person name="Lucas S."/>
            <person name="Copeland A."/>
            <person name="Lapidus A."/>
            <person name="Cheng J.-F."/>
            <person name="Bruce D."/>
            <person name="Goodwin L."/>
            <person name="Pitluck S."/>
            <person name="Teshima H."/>
            <person name="Detter J.C."/>
            <person name="Han C."/>
            <person name="Tapia R."/>
            <person name="Land M."/>
            <person name="Hauser L."/>
            <person name="Chang Y.-J."/>
            <person name="Jeffries C."/>
            <person name="Kyrpides N."/>
            <person name="Ivanova N."/>
            <person name="Mikhailova N."/>
            <person name="Hemme C.L."/>
            <person name="Woyke T."/>
        </authorList>
    </citation>
    <scope>NUCLEOTIDE SEQUENCE [LARGE SCALE GENOMIC DNA]</scope>
    <source>
        <strain evidence="2">ATCC 7956 / DSM 571 / NCIMB 9385 / NCA 3814 / NCTC 13789 / WDCM 00135 / 2032</strain>
    </source>
</reference>
<protein>
    <submittedName>
        <fullName evidence="1">Uncharacterized protein</fullName>
    </submittedName>
</protein>
<gene>
    <name evidence="1" type="ordered locus">Tthe_0945</name>
</gene>
<proteinExistence type="predicted"/>
<dbReference type="EMBL" id="CP002171">
    <property type="protein sequence ID" value="ADL68479.1"/>
    <property type="molecule type" value="Genomic_DNA"/>
</dbReference>
<dbReference type="AlphaFoldDB" id="D9TMJ1"/>
<accession>D9TMJ1</accession>
<keyword evidence="2" id="KW-1185">Reference proteome</keyword>
<dbReference type="STRING" id="580327.Tthe_0945"/>
<sequence length="70" mass="8416">MAFGVEKLRLCNYYIFSDAKERSTRSEVGFKDSFEEYILCKLNMGFSRREWTTFYSERFRIGENFKGKSN</sequence>